<accession>A0A813HGW6</accession>
<feature type="non-terminal residue" evidence="6">
    <location>
        <position position="1"/>
    </location>
</feature>
<feature type="region of interest" description="Disordered" evidence="4">
    <location>
        <begin position="152"/>
        <end position="298"/>
    </location>
</feature>
<dbReference type="OMA" id="NHATHRD"/>
<dbReference type="InterPro" id="IPR001680">
    <property type="entry name" value="WD40_rpt"/>
</dbReference>
<evidence type="ECO:0000256" key="1">
    <source>
        <dbReference type="ARBA" id="ARBA00022574"/>
    </source>
</evidence>
<dbReference type="GO" id="GO:0017070">
    <property type="term" value="F:U6 snRNA binding"/>
    <property type="evidence" value="ECO:0007669"/>
    <property type="project" value="TreeGrafter"/>
</dbReference>
<evidence type="ECO:0000256" key="4">
    <source>
        <dbReference type="SAM" id="MobiDB-lite"/>
    </source>
</evidence>
<dbReference type="SMART" id="SM00320">
    <property type="entry name" value="WD40"/>
    <property type="match status" value="2"/>
</dbReference>
<feature type="repeat" description="WD" evidence="3">
    <location>
        <begin position="346"/>
        <end position="387"/>
    </location>
</feature>
<dbReference type="Proteomes" id="UP000654075">
    <property type="component" value="Unassembled WGS sequence"/>
</dbReference>
<feature type="transmembrane region" description="Helical" evidence="5">
    <location>
        <begin position="395"/>
        <end position="416"/>
    </location>
</feature>
<gene>
    <name evidence="6" type="ORF">PGLA1383_LOCUS52339</name>
</gene>
<keyword evidence="1 3" id="KW-0853">WD repeat</keyword>
<keyword evidence="5" id="KW-0812">Transmembrane</keyword>
<dbReference type="AlphaFoldDB" id="A0A813HGW6"/>
<reference evidence="6" key="1">
    <citation type="submission" date="2021-02" db="EMBL/GenBank/DDBJ databases">
        <authorList>
            <person name="Dougan E. K."/>
            <person name="Rhodes N."/>
            <person name="Thang M."/>
            <person name="Chan C."/>
        </authorList>
    </citation>
    <scope>NUCLEOTIDE SEQUENCE</scope>
</reference>
<evidence type="ECO:0008006" key="8">
    <source>
        <dbReference type="Google" id="ProtNLM"/>
    </source>
</evidence>
<evidence type="ECO:0000256" key="2">
    <source>
        <dbReference type="ARBA" id="ARBA00022737"/>
    </source>
</evidence>
<dbReference type="Pfam" id="PF00400">
    <property type="entry name" value="WD40"/>
    <property type="match status" value="2"/>
</dbReference>
<dbReference type="OrthoDB" id="429368at2759"/>
<dbReference type="PROSITE" id="PS50294">
    <property type="entry name" value="WD_REPEATS_REGION"/>
    <property type="match status" value="2"/>
</dbReference>
<dbReference type="InterPro" id="IPR019775">
    <property type="entry name" value="WD40_repeat_CS"/>
</dbReference>
<dbReference type="PANTHER" id="PTHR19846:SF6">
    <property type="entry name" value="F-BOX DOMAIN-CONTAINING PROTEIN"/>
    <property type="match status" value="1"/>
</dbReference>
<keyword evidence="7" id="KW-1185">Reference proteome</keyword>
<evidence type="ECO:0000256" key="3">
    <source>
        <dbReference type="PROSITE-ProRule" id="PRU00221"/>
    </source>
</evidence>
<dbReference type="PANTHER" id="PTHR19846">
    <property type="entry name" value="WD40 REPEAT PROTEIN"/>
    <property type="match status" value="1"/>
</dbReference>
<feature type="compositionally biased region" description="Low complexity" evidence="4">
    <location>
        <begin position="197"/>
        <end position="211"/>
    </location>
</feature>
<keyword evidence="2" id="KW-0677">Repeat</keyword>
<dbReference type="InterPro" id="IPR015943">
    <property type="entry name" value="WD40/YVTN_repeat-like_dom_sf"/>
</dbReference>
<evidence type="ECO:0000256" key="5">
    <source>
        <dbReference type="SAM" id="Phobius"/>
    </source>
</evidence>
<dbReference type="PROSITE" id="PS50082">
    <property type="entry name" value="WD_REPEATS_2"/>
    <property type="match status" value="2"/>
</dbReference>
<evidence type="ECO:0000313" key="7">
    <source>
        <dbReference type="Proteomes" id="UP000654075"/>
    </source>
</evidence>
<protein>
    <recommendedName>
        <fullName evidence="8">Guanine nucleotide-binding protein subunit beta-like protein</fullName>
    </recommendedName>
</protein>
<sequence length="417" mass="43555">MQSIPGSACWSLFVQYPNREPVLRELLPTQNVTELRNALEVLEDQQLLIQGNSGQYCQVEQVGQIYDGASLRVTVPRRRIFVSMVGGVRNRPIVWYPGTSDEQIESAIVKACGLPIASGIEVLDGDSTVVISASIPNDTHLTVVALPGHHANGGAWPSDRSMNAESPRRRAAAVGPRNGVALAPTRGLMGPAVAGARSSGPPSTSRTRSTTPGGGISSTQRVSAGAAHHGSPREAGRGVSPTRSAVTPQAGAGGSQSSGRRHGGAVAEAGAQGQHPPGTPSVPADLSALPPGGKSSAPEEHCVHILAGHNGFVLSLCTVGDVLFTGSQDCNIMIWDLNNLQYIGTLPGHRGFVKCMAATLTRKVLCSGSQDKTIKVWSLETFSSTKTLSGHTSEVNTLCVLEGLCFVVLLVFFVVVV</sequence>
<dbReference type="InterPro" id="IPR036322">
    <property type="entry name" value="WD40_repeat_dom_sf"/>
</dbReference>
<feature type="repeat" description="WD" evidence="3">
    <location>
        <begin position="306"/>
        <end position="345"/>
    </location>
</feature>
<name>A0A813HGW6_POLGL</name>
<keyword evidence="5" id="KW-1133">Transmembrane helix</keyword>
<feature type="compositionally biased region" description="Low complexity" evidence="4">
    <location>
        <begin position="264"/>
        <end position="274"/>
    </location>
</feature>
<dbReference type="PROSITE" id="PS00678">
    <property type="entry name" value="WD_REPEATS_1"/>
    <property type="match status" value="1"/>
</dbReference>
<keyword evidence="5" id="KW-0472">Membrane</keyword>
<proteinExistence type="predicted"/>
<comment type="caution">
    <text evidence="6">The sequence shown here is derived from an EMBL/GenBank/DDBJ whole genome shotgun (WGS) entry which is preliminary data.</text>
</comment>
<evidence type="ECO:0000313" key="6">
    <source>
        <dbReference type="EMBL" id="CAE8636935.1"/>
    </source>
</evidence>
<dbReference type="EMBL" id="CAJNNV010031579">
    <property type="protein sequence ID" value="CAE8636935.1"/>
    <property type="molecule type" value="Genomic_DNA"/>
</dbReference>
<dbReference type="GO" id="GO:0000398">
    <property type="term" value="P:mRNA splicing, via spliceosome"/>
    <property type="evidence" value="ECO:0007669"/>
    <property type="project" value="TreeGrafter"/>
</dbReference>
<dbReference type="GO" id="GO:0046540">
    <property type="term" value="C:U4/U6 x U5 tri-snRNP complex"/>
    <property type="evidence" value="ECO:0007669"/>
    <property type="project" value="TreeGrafter"/>
</dbReference>
<organism evidence="6 7">
    <name type="scientific">Polarella glacialis</name>
    <name type="common">Dinoflagellate</name>
    <dbReference type="NCBI Taxonomy" id="89957"/>
    <lineage>
        <taxon>Eukaryota</taxon>
        <taxon>Sar</taxon>
        <taxon>Alveolata</taxon>
        <taxon>Dinophyceae</taxon>
        <taxon>Suessiales</taxon>
        <taxon>Suessiaceae</taxon>
        <taxon>Polarella</taxon>
    </lineage>
</organism>
<dbReference type="GO" id="GO:0030621">
    <property type="term" value="F:U4 snRNA binding"/>
    <property type="evidence" value="ECO:0007669"/>
    <property type="project" value="TreeGrafter"/>
</dbReference>
<dbReference type="SUPFAM" id="SSF50978">
    <property type="entry name" value="WD40 repeat-like"/>
    <property type="match status" value="1"/>
</dbReference>
<dbReference type="Gene3D" id="2.130.10.10">
    <property type="entry name" value="YVTN repeat-like/Quinoprotein amine dehydrogenase"/>
    <property type="match status" value="1"/>
</dbReference>